<gene>
    <name evidence="12" type="ORF">SO802_029906</name>
</gene>
<reference evidence="12 13" key="1">
    <citation type="submission" date="2024-01" db="EMBL/GenBank/DDBJ databases">
        <title>A telomere-to-telomere, gap-free genome of sweet tea (Lithocarpus litseifolius).</title>
        <authorList>
            <person name="Zhou J."/>
        </authorList>
    </citation>
    <scope>NUCLEOTIDE SEQUENCE [LARGE SCALE GENOMIC DNA]</scope>
    <source>
        <strain evidence="12">Zhou-2022a</strain>
        <tissue evidence="12">Leaf</tissue>
    </source>
</reference>
<dbReference type="InterPro" id="IPR014710">
    <property type="entry name" value="RmlC-like_jellyroll"/>
</dbReference>
<feature type="transmembrane region" description="Helical" evidence="10">
    <location>
        <begin position="312"/>
        <end position="336"/>
    </location>
</feature>
<dbReference type="EMBL" id="JAZDWU010000010">
    <property type="protein sequence ID" value="KAK9989667.1"/>
    <property type="molecule type" value="Genomic_DNA"/>
</dbReference>
<evidence type="ECO:0000256" key="9">
    <source>
        <dbReference type="ARBA" id="ARBA00023303"/>
    </source>
</evidence>
<evidence type="ECO:0000256" key="1">
    <source>
        <dbReference type="ARBA" id="ARBA00004141"/>
    </source>
</evidence>
<protein>
    <recommendedName>
        <fullName evidence="11">Cyclic nucleotide-binding domain-containing protein</fullName>
    </recommendedName>
</protein>
<dbReference type="PANTHER" id="PTHR45651:SF68">
    <property type="entry name" value="ION TRANSPORT DOMAIN-CONTAINING PROTEIN"/>
    <property type="match status" value="1"/>
</dbReference>
<feature type="transmembrane region" description="Helical" evidence="10">
    <location>
        <begin position="117"/>
        <end position="140"/>
    </location>
</feature>
<dbReference type="Proteomes" id="UP001459277">
    <property type="component" value="Unassembled WGS sequence"/>
</dbReference>
<dbReference type="PROSITE" id="PS50042">
    <property type="entry name" value="CNMP_BINDING_3"/>
    <property type="match status" value="1"/>
</dbReference>
<accession>A0AAW2BUZ8</accession>
<feature type="transmembrane region" description="Helical" evidence="10">
    <location>
        <begin position="46"/>
        <end position="67"/>
    </location>
</feature>
<evidence type="ECO:0000256" key="8">
    <source>
        <dbReference type="ARBA" id="ARBA00023286"/>
    </source>
</evidence>
<comment type="similarity">
    <text evidence="2">Belongs to the cyclic nucleotide-gated cation channel (TC 1.A.1.5) family.</text>
</comment>
<evidence type="ECO:0000256" key="6">
    <source>
        <dbReference type="ARBA" id="ARBA00023065"/>
    </source>
</evidence>
<feature type="domain" description="Cyclic nucleotide-binding" evidence="11">
    <location>
        <begin position="432"/>
        <end position="512"/>
    </location>
</feature>
<dbReference type="GO" id="GO:0016020">
    <property type="term" value="C:membrane"/>
    <property type="evidence" value="ECO:0007669"/>
    <property type="project" value="UniProtKB-SubCell"/>
</dbReference>
<sequence>MAHQQAENDQDKDIQEQCPRKVFEFVKKKKKLQPLVRLFLPWYRQIFVFFRALAVSLDPLFFYVPVIKEDKKCIGLNNVVWTTAVVSRSVIDVIFLAHFVVECMIRRDERCAKWQRHLWFIVLNVLAILPIPQVVMPSIYSEMKRTKSSNITILNSLILLQYGPRVFQIYRYWKELKSEGKTNNKASQWFKASWNLFLYILAGHVLGAFWYFFSTQRLAACWHKACEIHGVEISFNCDHSFRKLSFIDDFCPIDTPNPSTFDFGIFLEARQSGSLESTNYLPKAFYCFWWGMRNLSSFGSNLQTSSYIWENIFALGISIFGLLLFLYFIGNLQILLEWRATKEQKWIKRRSDHKKQLYDLKGWMSKHGFDRTTSNSIIDNIGKSHEADKDVYVETLIPDLPTLLRRAVNRHFCLELLRKLEIIKGNRLAGREHLLHKICDSLKPMFYNEHCYIVREGDPIDAVFFITDGIAWTYTSNNGEGSDSRHAERLEKGQYFGEKLLEWILRPTSADMYNLSKLPVSSKTLKTHTKVEAFALMAHDLKQIWHSKLSRLGTEQLQSQAASIIQRIWRSRQQRMQSQAASHLCWWFKKTCFDV</sequence>
<keyword evidence="9" id="KW-0407">Ion channel</keyword>
<evidence type="ECO:0000256" key="3">
    <source>
        <dbReference type="ARBA" id="ARBA00022448"/>
    </source>
</evidence>
<dbReference type="CDD" id="cd00038">
    <property type="entry name" value="CAP_ED"/>
    <property type="match status" value="1"/>
</dbReference>
<organism evidence="12 13">
    <name type="scientific">Lithocarpus litseifolius</name>
    <dbReference type="NCBI Taxonomy" id="425828"/>
    <lineage>
        <taxon>Eukaryota</taxon>
        <taxon>Viridiplantae</taxon>
        <taxon>Streptophyta</taxon>
        <taxon>Embryophyta</taxon>
        <taxon>Tracheophyta</taxon>
        <taxon>Spermatophyta</taxon>
        <taxon>Magnoliopsida</taxon>
        <taxon>eudicotyledons</taxon>
        <taxon>Gunneridae</taxon>
        <taxon>Pentapetalae</taxon>
        <taxon>rosids</taxon>
        <taxon>fabids</taxon>
        <taxon>Fagales</taxon>
        <taxon>Fagaceae</taxon>
        <taxon>Lithocarpus</taxon>
    </lineage>
</organism>
<keyword evidence="6" id="KW-0406">Ion transport</keyword>
<comment type="subcellular location">
    <subcellularLocation>
        <location evidence="1">Membrane</location>
        <topology evidence="1">Multi-pass membrane protein</topology>
    </subcellularLocation>
</comment>
<keyword evidence="7 10" id="KW-0472">Membrane</keyword>
<dbReference type="SUPFAM" id="SSF51206">
    <property type="entry name" value="cAMP-binding domain-like"/>
    <property type="match status" value="1"/>
</dbReference>
<evidence type="ECO:0000256" key="7">
    <source>
        <dbReference type="ARBA" id="ARBA00023136"/>
    </source>
</evidence>
<feature type="transmembrane region" description="Helical" evidence="10">
    <location>
        <begin position="79"/>
        <end position="105"/>
    </location>
</feature>
<evidence type="ECO:0000256" key="10">
    <source>
        <dbReference type="SAM" id="Phobius"/>
    </source>
</evidence>
<dbReference type="SUPFAM" id="SSF81324">
    <property type="entry name" value="Voltage-gated potassium channels"/>
    <property type="match status" value="1"/>
</dbReference>
<keyword evidence="8" id="KW-1071">Ligand-gated ion channel</keyword>
<evidence type="ECO:0000313" key="13">
    <source>
        <dbReference type="Proteomes" id="UP001459277"/>
    </source>
</evidence>
<dbReference type="AlphaFoldDB" id="A0AAW2BUZ8"/>
<dbReference type="InterPro" id="IPR018490">
    <property type="entry name" value="cNMP-bd_dom_sf"/>
</dbReference>
<name>A0AAW2BUZ8_9ROSI</name>
<dbReference type="InterPro" id="IPR005821">
    <property type="entry name" value="Ion_trans_dom"/>
</dbReference>
<evidence type="ECO:0000256" key="4">
    <source>
        <dbReference type="ARBA" id="ARBA00022692"/>
    </source>
</evidence>
<proteinExistence type="inferred from homology"/>
<dbReference type="Gene3D" id="2.60.120.10">
    <property type="entry name" value="Jelly Rolls"/>
    <property type="match status" value="1"/>
</dbReference>
<keyword evidence="3" id="KW-0813">Transport</keyword>
<dbReference type="Pfam" id="PF00520">
    <property type="entry name" value="Ion_trans"/>
    <property type="match status" value="1"/>
</dbReference>
<keyword evidence="4 10" id="KW-0812">Transmembrane</keyword>
<evidence type="ECO:0000256" key="2">
    <source>
        <dbReference type="ARBA" id="ARBA00010486"/>
    </source>
</evidence>
<dbReference type="Gene3D" id="1.10.287.70">
    <property type="match status" value="1"/>
</dbReference>
<dbReference type="PANTHER" id="PTHR45651">
    <property type="entry name" value="CYCLIC NUCLEOTIDE-GATED ION CHANNEL 15-RELATED-RELATED"/>
    <property type="match status" value="1"/>
</dbReference>
<evidence type="ECO:0000259" key="11">
    <source>
        <dbReference type="PROSITE" id="PS50042"/>
    </source>
</evidence>
<feature type="transmembrane region" description="Helical" evidence="10">
    <location>
        <begin position="194"/>
        <end position="213"/>
    </location>
</feature>
<evidence type="ECO:0000313" key="12">
    <source>
        <dbReference type="EMBL" id="KAK9989667.1"/>
    </source>
</evidence>
<keyword evidence="13" id="KW-1185">Reference proteome</keyword>
<keyword evidence="5 10" id="KW-1133">Transmembrane helix</keyword>
<dbReference type="InterPro" id="IPR000595">
    <property type="entry name" value="cNMP-bd_dom"/>
</dbReference>
<dbReference type="GO" id="GO:0005216">
    <property type="term" value="F:monoatomic ion channel activity"/>
    <property type="evidence" value="ECO:0007669"/>
    <property type="project" value="InterPro"/>
</dbReference>
<comment type="caution">
    <text evidence="12">The sequence shown here is derived from an EMBL/GenBank/DDBJ whole genome shotgun (WGS) entry which is preliminary data.</text>
</comment>
<evidence type="ECO:0000256" key="5">
    <source>
        <dbReference type="ARBA" id="ARBA00022989"/>
    </source>
</evidence>